<accession>A0A2H0VED9</accession>
<dbReference type="EMBL" id="PFAJ01000017">
    <property type="protein sequence ID" value="PIR97451.1"/>
    <property type="molecule type" value="Genomic_DNA"/>
</dbReference>
<gene>
    <name evidence="2" type="ORF">COT91_01440</name>
</gene>
<reference evidence="3" key="1">
    <citation type="submission" date="2017-09" db="EMBL/GenBank/DDBJ databases">
        <title>Depth-based differentiation of microbial function through sediment-hosted aquifers and enrichment of novel symbionts in the deep terrestrial subsurface.</title>
        <authorList>
            <person name="Probst A.J."/>
            <person name="Ladd B."/>
            <person name="Jarett J.K."/>
            <person name="Geller-Mcgrath D.E."/>
            <person name="Sieber C.M.K."/>
            <person name="Emerson J.B."/>
            <person name="Anantharaman K."/>
            <person name="Thomas B.C."/>
            <person name="Malmstrom R."/>
            <person name="Stieglmeier M."/>
            <person name="Klingl A."/>
            <person name="Woyke T."/>
            <person name="Ryan C.M."/>
            <person name="Banfield J.F."/>
        </authorList>
    </citation>
    <scope>NUCLEOTIDE SEQUENCE [LARGE SCALE GENOMIC DNA]</scope>
</reference>
<name>A0A2H0VED9_9BACT</name>
<proteinExistence type="predicted"/>
<keyword evidence="1" id="KW-0472">Membrane</keyword>
<organism evidence="2 3">
    <name type="scientific">Candidatus Doudnabacteria bacterium CG10_big_fil_rev_8_21_14_0_10_41_10</name>
    <dbReference type="NCBI Taxonomy" id="1974551"/>
    <lineage>
        <taxon>Bacteria</taxon>
        <taxon>Candidatus Doudnaibacteriota</taxon>
    </lineage>
</organism>
<keyword evidence="1" id="KW-0812">Transmembrane</keyword>
<evidence type="ECO:0000256" key="1">
    <source>
        <dbReference type="SAM" id="Phobius"/>
    </source>
</evidence>
<sequence>MRPKTKKATIVLKSVVRIISRPLDCVSSFYNGWMTAAAVVFARGVYYFVSDEHRSVLQLQIESIQSVIVAIGMVVFAMALRPR</sequence>
<evidence type="ECO:0000313" key="3">
    <source>
        <dbReference type="Proteomes" id="UP000230557"/>
    </source>
</evidence>
<dbReference type="AlphaFoldDB" id="A0A2H0VED9"/>
<protein>
    <submittedName>
        <fullName evidence="2">Uncharacterized protein</fullName>
    </submittedName>
</protein>
<evidence type="ECO:0000313" key="2">
    <source>
        <dbReference type="EMBL" id="PIR97451.1"/>
    </source>
</evidence>
<feature type="transmembrane region" description="Helical" evidence="1">
    <location>
        <begin position="29"/>
        <end position="49"/>
    </location>
</feature>
<feature type="transmembrane region" description="Helical" evidence="1">
    <location>
        <begin position="61"/>
        <end position="80"/>
    </location>
</feature>
<keyword evidence="1" id="KW-1133">Transmembrane helix</keyword>
<comment type="caution">
    <text evidence="2">The sequence shown here is derived from an EMBL/GenBank/DDBJ whole genome shotgun (WGS) entry which is preliminary data.</text>
</comment>
<dbReference type="Proteomes" id="UP000230557">
    <property type="component" value="Unassembled WGS sequence"/>
</dbReference>